<gene>
    <name evidence="4" type="ORF">TTEB3V08_LOCUS9159</name>
</gene>
<protein>
    <recommendedName>
        <fullName evidence="5">Prostatic acid phosphatase</fullName>
    </recommendedName>
</protein>
<dbReference type="SUPFAM" id="SSF53254">
    <property type="entry name" value="Phosphoglycerate mutase-like"/>
    <property type="match status" value="1"/>
</dbReference>
<reference evidence="4" key="1">
    <citation type="submission" date="2020-11" db="EMBL/GenBank/DDBJ databases">
        <authorList>
            <person name="Tran Van P."/>
        </authorList>
    </citation>
    <scope>NUCLEOTIDE SEQUENCE</scope>
</reference>
<dbReference type="Gene3D" id="3.40.50.1240">
    <property type="entry name" value="Phosphoglycerate mutase-like"/>
    <property type="match status" value="2"/>
</dbReference>
<dbReference type="CDD" id="cd07061">
    <property type="entry name" value="HP_HAP_like"/>
    <property type="match status" value="2"/>
</dbReference>
<dbReference type="InterPro" id="IPR000560">
    <property type="entry name" value="His_Pase_clade-2"/>
</dbReference>
<dbReference type="PANTHER" id="PTHR11567">
    <property type="entry name" value="ACID PHOSPHATASE-RELATED"/>
    <property type="match status" value="1"/>
</dbReference>
<accession>A0A7R9NYY4</accession>
<comment type="similarity">
    <text evidence="2">Belongs to the histidine acid phosphatase family.</text>
</comment>
<feature type="signal peptide" evidence="3">
    <location>
        <begin position="1"/>
        <end position="23"/>
    </location>
</feature>
<name>A0A7R9NYY4_9NEOP</name>
<dbReference type="Pfam" id="PF00328">
    <property type="entry name" value="His_Phos_2"/>
    <property type="match status" value="2"/>
</dbReference>
<evidence type="ECO:0000256" key="1">
    <source>
        <dbReference type="ARBA" id="ARBA00000032"/>
    </source>
</evidence>
<keyword evidence="3" id="KW-0732">Signal</keyword>
<evidence type="ECO:0000256" key="3">
    <source>
        <dbReference type="SAM" id="SignalP"/>
    </source>
</evidence>
<dbReference type="EMBL" id="OE004554">
    <property type="protein sequence ID" value="CAD7461247.1"/>
    <property type="molecule type" value="Genomic_DNA"/>
</dbReference>
<dbReference type="InterPro" id="IPR033379">
    <property type="entry name" value="Acid_Pase_AS"/>
</dbReference>
<dbReference type="PROSITE" id="PS00778">
    <property type="entry name" value="HIS_ACID_PHOSPHAT_2"/>
    <property type="match status" value="1"/>
</dbReference>
<evidence type="ECO:0000256" key="2">
    <source>
        <dbReference type="ARBA" id="ARBA00005375"/>
    </source>
</evidence>
<dbReference type="PANTHER" id="PTHR11567:SF205">
    <property type="entry name" value="GH28721P-RELATED"/>
    <property type="match status" value="1"/>
</dbReference>
<dbReference type="InterPro" id="IPR050645">
    <property type="entry name" value="Histidine_acid_phosphatase"/>
</dbReference>
<sequence>MLRGSVAGLLAVWVCCCAESLHSAPEESGNEVKLVHVVSSYNLPVLVHLVSVYNLPVLVHVVSSYNLPVLVHVVSSYNLPQLVHVIFRHGERTPADTYPKDPYVNFTFEPVGWGQLINEGKVNQYRQGQFLRERYSALLGNLYSLDYVTVQSTGVPRALMSAQLEAAGLWPPVGSQVWNPELLWQPVPVISQPLEQDTLLVRTSSPRRYIVPDSVISYSYSWYVLQVPWRYIVPDSVISYSCSWYVLHVPGGILYMTVSYLTVAGTYFMSQELLVRTSCPRRYIVPDSVLSYSCWYVLHVPGGILYLTVSYLAVTPGTYFKSQELLLVRTSCPRYHQERQNVLNSSQVQQILTENKAEELYKFLQQQTGLEYKDPDDVQSLYSTLKAEEDFNLSLPEWTKGVYPDQLVPLTVFSYVLNAYNTQLQKLKAGPLLKKIIEDTDAKISGESRKTMYMYSGHDSTISNILLALGVWEPQLPVYNIMVLIELHRTLDSGYGVKVFLRNSTAMPPHLLTIPGCEQLCPYDKFLQLTSQVVPTDLDTACKVDNPDFVEPIAAPP</sequence>
<comment type="catalytic activity">
    <reaction evidence="1">
        <text>a phosphate monoester + H2O = an alcohol + phosphate</text>
        <dbReference type="Rhea" id="RHEA:15017"/>
        <dbReference type="ChEBI" id="CHEBI:15377"/>
        <dbReference type="ChEBI" id="CHEBI:30879"/>
        <dbReference type="ChEBI" id="CHEBI:43474"/>
        <dbReference type="ChEBI" id="CHEBI:67140"/>
        <dbReference type="EC" id="3.1.3.2"/>
    </reaction>
</comment>
<dbReference type="GO" id="GO:0003993">
    <property type="term" value="F:acid phosphatase activity"/>
    <property type="evidence" value="ECO:0007669"/>
    <property type="project" value="UniProtKB-EC"/>
</dbReference>
<organism evidence="4">
    <name type="scientific">Timema tahoe</name>
    <dbReference type="NCBI Taxonomy" id="61484"/>
    <lineage>
        <taxon>Eukaryota</taxon>
        <taxon>Metazoa</taxon>
        <taxon>Ecdysozoa</taxon>
        <taxon>Arthropoda</taxon>
        <taxon>Hexapoda</taxon>
        <taxon>Insecta</taxon>
        <taxon>Pterygota</taxon>
        <taxon>Neoptera</taxon>
        <taxon>Polyneoptera</taxon>
        <taxon>Phasmatodea</taxon>
        <taxon>Timematodea</taxon>
        <taxon>Timematoidea</taxon>
        <taxon>Timematidae</taxon>
        <taxon>Timema</taxon>
    </lineage>
</organism>
<dbReference type="InterPro" id="IPR029033">
    <property type="entry name" value="His_PPase_superfam"/>
</dbReference>
<evidence type="ECO:0000313" key="4">
    <source>
        <dbReference type="EMBL" id="CAD7461247.1"/>
    </source>
</evidence>
<feature type="chain" id="PRO_5030834720" description="Prostatic acid phosphatase" evidence="3">
    <location>
        <begin position="24"/>
        <end position="557"/>
    </location>
</feature>
<evidence type="ECO:0008006" key="5">
    <source>
        <dbReference type="Google" id="ProtNLM"/>
    </source>
</evidence>
<proteinExistence type="inferred from homology"/>
<dbReference type="AlphaFoldDB" id="A0A7R9NYY4"/>